<dbReference type="InterPro" id="IPR004104">
    <property type="entry name" value="Gfo/Idh/MocA-like_OxRdtase_C"/>
</dbReference>
<dbReference type="Pfam" id="PF02894">
    <property type="entry name" value="GFO_IDH_MocA_C"/>
    <property type="match status" value="1"/>
</dbReference>
<proteinExistence type="predicted"/>
<dbReference type="InterPro" id="IPR036291">
    <property type="entry name" value="NAD(P)-bd_dom_sf"/>
</dbReference>
<dbReference type="GO" id="GO:0005737">
    <property type="term" value="C:cytoplasm"/>
    <property type="evidence" value="ECO:0007669"/>
    <property type="project" value="TreeGrafter"/>
</dbReference>
<dbReference type="Gene3D" id="3.30.360.10">
    <property type="entry name" value="Dihydrodipicolinate Reductase, domain 2"/>
    <property type="match status" value="1"/>
</dbReference>
<evidence type="ECO:0000313" key="4">
    <source>
        <dbReference type="Proteomes" id="UP000788993"/>
    </source>
</evidence>
<dbReference type="SUPFAM" id="SSF51735">
    <property type="entry name" value="NAD(P)-binding Rossmann-fold domains"/>
    <property type="match status" value="1"/>
</dbReference>
<organism evidence="3 4">
    <name type="scientific">Ogataea polymorpha</name>
    <dbReference type="NCBI Taxonomy" id="460523"/>
    <lineage>
        <taxon>Eukaryota</taxon>
        <taxon>Fungi</taxon>
        <taxon>Dikarya</taxon>
        <taxon>Ascomycota</taxon>
        <taxon>Saccharomycotina</taxon>
        <taxon>Pichiomycetes</taxon>
        <taxon>Pichiales</taxon>
        <taxon>Pichiaceae</taxon>
        <taxon>Ogataea</taxon>
    </lineage>
</organism>
<evidence type="ECO:0000259" key="1">
    <source>
        <dbReference type="Pfam" id="PF01408"/>
    </source>
</evidence>
<feature type="domain" description="Gfo/Idh/MocA-like oxidoreductase C-terminal" evidence="2">
    <location>
        <begin position="143"/>
        <end position="338"/>
    </location>
</feature>
<dbReference type="EMBL" id="JAEUBD010001571">
    <property type="protein sequence ID" value="KAH3658985.1"/>
    <property type="molecule type" value="Genomic_DNA"/>
</dbReference>
<dbReference type="Proteomes" id="UP000788993">
    <property type="component" value="Unassembled WGS sequence"/>
</dbReference>
<comment type="caution">
    <text evidence="3">The sequence shown here is derived from an EMBL/GenBank/DDBJ whole genome shotgun (WGS) entry which is preliminary data.</text>
</comment>
<dbReference type="PANTHER" id="PTHR42840">
    <property type="entry name" value="NAD(P)-BINDING ROSSMANN-FOLD SUPERFAMILY PROTEIN-RELATED"/>
    <property type="match status" value="1"/>
</dbReference>
<dbReference type="GO" id="GO:0000166">
    <property type="term" value="F:nucleotide binding"/>
    <property type="evidence" value="ECO:0007669"/>
    <property type="project" value="InterPro"/>
</dbReference>
<dbReference type="SUPFAM" id="SSF55347">
    <property type="entry name" value="Glyceraldehyde-3-phosphate dehydrogenase-like, C-terminal domain"/>
    <property type="match status" value="1"/>
</dbReference>
<sequence>MAKLNVAIVGTGIFATKAHLPTLQKSEYFTPYSCFNRTRAKAEEFAKKDSSIQKVYDNLEEVFEDPEVYLVDALLPAQFTLDALKLAVKHKKNIALEKPLAANIEQAKEFVKVSRENPDVTVFILEHWSYFKAVEELKRAVSKIGKAYSFTYHSTGPFNFDNAYLSTSWRQKPEHIGGFLSDGGVHQLALLTGVLGEVKTVSAHTRQIREQSGADDIAYALLETEGGQIGTFTYGSAFGNTEKSCFFEILGDNGSVHFDFSPGKERAITLRTGGLTADTPKNTERITIEDEFLSTDREFEVLGEALTTKDKSKIITTPEVCFHHLSIVDAILRSSKNNGSPEEVIKP</sequence>
<evidence type="ECO:0000259" key="2">
    <source>
        <dbReference type="Pfam" id="PF02894"/>
    </source>
</evidence>
<reference evidence="3" key="2">
    <citation type="submission" date="2021-01" db="EMBL/GenBank/DDBJ databases">
        <authorList>
            <person name="Schikora-Tamarit M.A."/>
        </authorList>
    </citation>
    <scope>NUCLEOTIDE SEQUENCE</scope>
    <source>
        <strain evidence="3">NCAIM Y.01608</strain>
    </source>
</reference>
<dbReference type="GO" id="GO:0016491">
    <property type="term" value="F:oxidoreductase activity"/>
    <property type="evidence" value="ECO:0007669"/>
    <property type="project" value="TreeGrafter"/>
</dbReference>
<dbReference type="GO" id="GO:0006740">
    <property type="term" value="P:NADPH regeneration"/>
    <property type="evidence" value="ECO:0007669"/>
    <property type="project" value="TreeGrafter"/>
</dbReference>
<protein>
    <recommendedName>
        <fullName evidence="5">Gfo/Idh/MocA-like oxidoreductase N-terminal domain-containing protein</fullName>
    </recommendedName>
</protein>
<evidence type="ECO:0000313" key="3">
    <source>
        <dbReference type="EMBL" id="KAH3658985.1"/>
    </source>
</evidence>
<dbReference type="PANTHER" id="PTHR42840:SF5">
    <property type="entry name" value="NAD(P)-BINDING ROSSMANN-FOLD SUPERFAMILY PROTEIN"/>
    <property type="match status" value="1"/>
</dbReference>
<dbReference type="InterPro" id="IPR000683">
    <property type="entry name" value="Gfo/Idh/MocA-like_OxRdtase_N"/>
</dbReference>
<name>A0A9P8SYN4_9ASCO</name>
<dbReference type="Pfam" id="PF01408">
    <property type="entry name" value="GFO_IDH_MocA"/>
    <property type="match status" value="1"/>
</dbReference>
<feature type="domain" description="Gfo/Idh/MocA-like oxidoreductase N-terminal" evidence="1">
    <location>
        <begin position="4"/>
        <end position="119"/>
    </location>
</feature>
<evidence type="ECO:0008006" key="5">
    <source>
        <dbReference type="Google" id="ProtNLM"/>
    </source>
</evidence>
<dbReference type="Gene3D" id="3.40.50.720">
    <property type="entry name" value="NAD(P)-binding Rossmann-like Domain"/>
    <property type="match status" value="1"/>
</dbReference>
<dbReference type="AlphaFoldDB" id="A0A9P8SYN4"/>
<accession>A0A9P8SYN4</accession>
<reference evidence="3" key="1">
    <citation type="journal article" date="2021" name="Open Biol.">
        <title>Shared evolutionary footprints suggest mitochondrial oxidative damage underlies multiple complex I losses in fungi.</title>
        <authorList>
            <person name="Schikora-Tamarit M.A."/>
            <person name="Marcet-Houben M."/>
            <person name="Nosek J."/>
            <person name="Gabaldon T."/>
        </authorList>
    </citation>
    <scope>NUCLEOTIDE SEQUENCE</scope>
    <source>
        <strain evidence="3">NCAIM Y.01608</strain>
    </source>
</reference>
<gene>
    <name evidence="3" type="ORF">OGATHE_006711</name>
</gene>
<keyword evidence="4" id="KW-1185">Reference proteome</keyword>